<sequence length="225" mass="23513">MVFGDVRSVASTDAKPIPAEAPKPAREVTNGFAPAPRAKAATNGSSKSAPTGPTPSQSRTPPAAKAPEPKATAPAPAKAAKPKEEEDLSAFLPKVGATDDEGDKDLMSRIWAAEAAEEAPKKPEPEPVRRLQISKAGLLALRVWAVVGESPDAEDLGDHLMDSGKTVFLVSSASNFTSTADLGKDPNLHKTEVLAFVDQDPKAVLAAIDDAVRLGVRGIFLHPED</sequence>
<comment type="caution">
    <text evidence="2">The sequence shown here is derived from an EMBL/GenBank/DDBJ whole genome shotgun (WGS) entry which is preliminary data.</text>
</comment>
<proteinExistence type="predicted"/>
<protein>
    <submittedName>
        <fullName evidence="2">Uncharacterized protein</fullName>
    </submittedName>
</protein>
<feature type="compositionally biased region" description="Polar residues" evidence="1">
    <location>
        <begin position="42"/>
        <end position="59"/>
    </location>
</feature>
<feature type="compositionally biased region" description="Low complexity" evidence="1">
    <location>
        <begin position="60"/>
        <end position="79"/>
    </location>
</feature>
<keyword evidence="3" id="KW-1185">Reference proteome</keyword>
<evidence type="ECO:0000313" key="3">
    <source>
        <dbReference type="Proteomes" id="UP001642464"/>
    </source>
</evidence>
<gene>
    <name evidence="2" type="ORF">SCF082_LOCUS3834</name>
</gene>
<evidence type="ECO:0000313" key="2">
    <source>
        <dbReference type="EMBL" id="CAK8994190.1"/>
    </source>
</evidence>
<feature type="non-terminal residue" evidence="2">
    <location>
        <position position="225"/>
    </location>
</feature>
<evidence type="ECO:0000256" key="1">
    <source>
        <dbReference type="SAM" id="MobiDB-lite"/>
    </source>
</evidence>
<organism evidence="2 3">
    <name type="scientific">Durusdinium trenchii</name>
    <dbReference type="NCBI Taxonomy" id="1381693"/>
    <lineage>
        <taxon>Eukaryota</taxon>
        <taxon>Sar</taxon>
        <taxon>Alveolata</taxon>
        <taxon>Dinophyceae</taxon>
        <taxon>Suessiales</taxon>
        <taxon>Symbiodiniaceae</taxon>
        <taxon>Durusdinium</taxon>
    </lineage>
</organism>
<dbReference type="Proteomes" id="UP001642464">
    <property type="component" value="Unassembled WGS sequence"/>
</dbReference>
<accession>A0ABP0HZ82</accession>
<name>A0ABP0HZ82_9DINO</name>
<reference evidence="2 3" key="1">
    <citation type="submission" date="2024-02" db="EMBL/GenBank/DDBJ databases">
        <authorList>
            <person name="Chen Y."/>
            <person name="Shah S."/>
            <person name="Dougan E. K."/>
            <person name="Thang M."/>
            <person name="Chan C."/>
        </authorList>
    </citation>
    <scope>NUCLEOTIDE SEQUENCE [LARGE SCALE GENOMIC DNA]</scope>
</reference>
<dbReference type="EMBL" id="CAXAMM010001980">
    <property type="protein sequence ID" value="CAK8994190.1"/>
    <property type="molecule type" value="Genomic_DNA"/>
</dbReference>
<feature type="region of interest" description="Disordered" evidence="1">
    <location>
        <begin position="1"/>
        <end position="103"/>
    </location>
</feature>